<reference evidence="3" key="2">
    <citation type="submission" date="2013-12" db="EMBL/GenBank/DDBJ databases">
        <authorList>
            <person name="Yu Y."/>
            <person name="Lee S."/>
            <person name="de Baynast K."/>
            <person name="Wissotski M."/>
            <person name="Liu L."/>
            <person name="Talag J."/>
            <person name="Goicoechea J."/>
            <person name="Angelova A."/>
            <person name="Jetty R."/>
            <person name="Kudrna D."/>
            <person name="Golser W."/>
            <person name="Rivera L."/>
            <person name="Zhang J."/>
            <person name="Wing R."/>
        </authorList>
    </citation>
    <scope>NUCLEOTIDE SEQUENCE</scope>
</reference>
<keyword evidence="3" id="KW-1185">Reference proteome</keyword>
<evidence type="ECO:0000313" key="3">
    <source>
        <dbReference type="Proteomes" id="UP000032180"/>
    </source>
</evidence>
<evidence type="ECO:0000256" key="1">
    <source>
        <dbReference type="SAM" id="MobiDB-lite"/>
    </source>
</evidence>
<protein>
    <submittedName>
        <fullName evidence="2">Uncharacterized protein</fullName>
    </submittedName>
</protein>
<sequence length="89" mass="9437">MGSASCGHPKLSVTAHTSRSAAARRLQIGGVRPACADHVRAGSQRRRPRSRPPSLAAPSLPPSLLRVIVKSGDGERYAKLNKPEEDLSS</sequence>
<reference evidence="2 3" key="1">
    <citation type="submission" date="2012-08" db="EMBL/GenBank/DDBJ databases">
        <title>Oryza genome evolution.</title>
        <authorList>
            <person name="Wing R.A."/>
        </authorList>
    </citation>
    <scope>NUCLEOTIDE SEQUENCE</scope>
</reference>
<dbReference type="HOGENOM" id="CLU_2458068_0_0_1"/>
<dbReference type="EnsemblPlants" id="LPERR06G15770.1">
    <property type="protein sequence ID" value="LPERR06G15770.1"/>
    <property type="gene ID" value="LPERR06G15770"/>
</dbReference>
<dbReference type="Proteomes" id="UP000032180">
    <property type="component" value="Chromosome 6"/>
</dbReference>
<accession>A0A0D9WRF6</accession>
<feature type="region of interest" description="Disordered" evidence="1">
    <location>
        <begin position="25"/>
        <end position="60"/>
    </location>
</feature>
<reference evidence="2" key="3">
    <citation type="submission" date="2015-04" db="UniProtKB">
        <authorList>
            <consortium name="EnsemblPlants"/>
        </authorList>
    </citation>
    <scope>IDENTIFICATION</scope>
</reference>
<dbReference type="AlphaFoldDB" id="A0A0D9WRF6"/>
<name>A0A0D9WRF6_9ORYZ</name>
<proteinExistence type="predicted"/>
<feature type="region of interest" description="Disordered" evidence="1">
    <location>
        <begin position="1"/>
        <end position="20"/>
    </location>
</feature>
<organism evidence="2 3">
    <name type="scientific">Leersia perrieri</name>
    <dbReference type="NCBI Taxonomy" id="77586"/>
    <lineage>
        <taxon>Eukaryota</taxon>
        <taxon>Viridiplantae</taxon>
        <taxon>Streptophyta</taxon>
        <taxon>Embryophyta</taxon>
        <taxon>Tracheophyta</taxon>
        <taxon>Spermatophyta</taxon>
        <taxon>Magnoliopsida</taxon>
        <taxon>Liliopsida</taxon>
        <taxon>Poales</taxon>
        <taxon>Poaceae</taxon>
        <taxon>BOP clade</taxon>
        <taxon>Oryzoideae</taxon>
        <taxon>Oryzeae</taxon>
        <taxon>Oryzinae</taxon>
        <taxon>Leersia</taxon>
    </lineage>
</organism>
<dbReference type="Gramene" id="LPERR06G15770.1">
    <property type="protein sequence ID" value="LPERR06G15770.1"/>
    <property type="gene ID" value="LPERR06G15770"/>
</dbReference>
<evidence type="ECO:0000313" key="2">
    <source>
        <dbReference type="EnsemblPlants" id="LPERR06G15770.1"/>
    </source>
</evidence>